<keyword evidence="2" id="KW-1185">Reference proteome</keyword>
<evidence type="ECO:0000313" key="2">
    <source>
        <dbReference type="Proteomes" id="UP000282322"/>
    </source>
</evidence>
<evidence type="ECO:0000313" key="1">
    <source>
        <dbReference type="EMBL" id="RRJ28053.1"/>
    </source>
</evidence>
<dbReference type="Proteomes" id="UP000282322">
    <property type="component" value="Unassembled WGS sequence"/>
</dbReference>
<name>A0A3P3R657_9EURY</name>
<dbReference type="InterPro" id="IPR055984">
    <property type="entry name" value="DUF7562"/>
</dbReference>
<organism evidence="1 2">
    <name type="scientific">Halocatena pleomorpha</name>
    <dbReference type="NCBI Taxonomy" id="1785090"/>
    <lineage>
        <taxon>Archaea</taxon>
        <taxon>Methanobacteriati</taxon>
        <taxon>Methanobacteriota</taxon>
        <taxon>Stenosarchaea group</taxon>
        <taxon>Halobacteria</taxon>
        <taxon>Halobacteriales</taxon>
        <taxon>Natronomonadaceae</taxon>
        <taxon>Halocatena</taxon>
    </lineage>
</organism>
<accession>A0A3P3R657</accession>
<dbReference type="Pfam" id="PF24443">
    <property type="entry name" value="DUF7562"/>
    <property type="match status" value="1"/>
</dbReference>
<protein>
    <submittedName>
        <fullName evidence="1">Uncharacterized protein</fullName>
    </submittedName>
</protein>
<proteinExistence type="predicted"/>
<dbReference type="OrthoDB" id="165365at2157"/>
<sequence>MWGMRLGREARVTCIACGTRVARSDAREYDKEGDRWERSGKEFEHLCKPCHNDIDHHPRGELERLLIDIEQPQHMTQVEFIHHYHRLVEERYGRSE</sequence>
<gene>
    <name evidence="1" type="ORF">EIK79_16855</name>
</gene>
<dbReference type="AlphaFoldDB" id="A0A3P3R657"/>
<reference evidence="1 2" key="1">
    <citation type="submission" date="2018-11" db="EMBL/GenBank/DDBJ databases">
        <title>Taxonoimc description of Halomarina strain SPP-AMP-1.</title>
        <authorList>
            <person name="Pal Y."/>
            <person name="Srinivasana K."/>
            <person name="Verma A."/>
            <person name="Kumar P."/>
        </authorList>
    </citation>
    <scope>NUCLEOTIDE SEQUENCE [LARGE SCALE GENOMIC DNA]</scope>
    <source>
        <strain evidence="1 2">SPP-AMP-1</strain>
    </source>
</reference>
<dbReference type="RefSeq" id="WP_124956814.1">
    <property type="nucleotide sequence ID" value="NZ_RRCH01000042.1"/>
</dbReference>
<comment type="caution">
    <text evidence="1">The sequence shown here is derived from an EMBL/GenBank/DDBJ whole genome shotgun (WGS) entry which is preliminary data.</text>
</comment>
<dbReference type="EMBL" id="RRCH01000042">
    <property type="protein sequence ID" value="RRJ28053.1"/>
    <property type="molecule type" value="Genomic_DNA"/>
</dbReference>